<evidence type="ECO:0000256" key="3">
    <source>
        <dbReference type="ARBA" id="ARBA00009824"/>
    </source>
</evidence>
<evidence type="ECO:0000256" key="12">
    <source>
        <dbReference type="ARBA" id="ARBA00076388"/>
    </source>
</evidence>
<comment type="subcellular location">
    <subcellularLocation>
        <location evidence="1">Membrane</location>
        <topology evidence="1">Multi-pass membrane protein</topology>
    </subcellularLocation>
    <subcellularLocation>
        <location evidence="2">Nucleus</location>
        <location evidence="2">Nucleolus</location>
    </subcellularLocation>
</comment>
<evidence type="ECO:0000256" key="7">
    <source>
        <dbReference type="ARBA" id="ARBA00022989"/>
    </source>
</evidence>
<feature type="compositionally biased region" description="Polar residues" evidence="14">
    <location>
        <begin position="1018"/>
        <end position="1035"/>
    </location>
</feature>
<organism evidence="17 18">
    <name type="scientific">Colletotrichum gloeosporioides</name>
    <name type="common">Anthracnose fungus</name>
    <name type="synonym">Glomerella cingulata</name>
    <dbReference type="NCBI Taxonomy" id="474922"/>
    <lineage>
        <taxon>Eukaryota</taxon>
        <taxon>Fungi</taxon>
        <taxon>Dikarya</taxon>
        <taxon>Ascomycota</taxon>
        <taxon>Pezizomycotina</taxon>
        <taxon>Sordariomycetes</taxon>
        <taxon>Hypocreomycetidae</taxon>
        <taxon>Glomerellales</taxon>
        <taxon>Glomerellaceae</taxon>
        <taxon>Colletotrichum</taxon>
        <taxon>Colletotrichum gloeosporioides species complex</taxon>
    </lineage>
</organism>
<dbReference type="InterPro" id="IPR029058">
    <property type="entry name" value="AB_hydrolase_fold"/>
</dbReference>
<keyword evidence="7 15" id="KW-1133">Transmembrane helix</keyword>
<evidence type="ECO:0000256" key="15">
    <source>
        <dbReference type="SAM" id="Phobius"/>
    </source>
</evidence>
<feature type="compositionally biased region" description="Basic and acidic residues" evidence="14">
    <location>
        <begin position="805"/>
        <end position="838"/>
    </location>
</feature>
<evidence type="ECO:0000256" key="10">
    <source>
        <dbReference type="ARBA" id="ARBA00037300"/>
    </source>
</evidence>
<feature type="compositionally biased region" description="Low complexity" evidence="14">
    <location>
        <begin position="1849"/>
        <end position="1861"/>
    </location>
</feature>
<keyword evidence="6 15" id="KW-0812">Transmembrane</keyword>
<feature type="compositionally biased region" description="Polar residues" evidence="14">
    <location>
        <begin position="751"/>
        <end position="765"/>
    </location>
</feature>
<evidence type="ECO:0000313" key="18">
    <source>
        <dbReference type="Proteomes" id="UP000613401"/>
    </source>
</evidence>
<evidence type="ECO:0000256" key="14">
    <source>
        <dbReference type="SAM" id="MobiDB-lite"/>
    </source>
</evidence>
<reference evidence="17" key="1">
    <citation type="journal article" date="2020" name="Phytopathology">
        <title>Genome sequence and comparative analysis of Colletotrichum gloeosporioides isolated from Liriodendron leaves.</title>
        <authorList>
            <person name="Fu F.F."/>
            <person name="Hao Z."/>
            <person name="Wang P."/>
            <person name="Lu Y."/>
            <person name="Xue L.J."/>
            <person name="Wei G."/>
            <person name="Tian Y."/>
            <person name="Baishi H."/>
            <person name="Xu H."/>
            <person name="Shi J."/>
            <person name="Cheng T."/>
            <person name="Wang G."/>
            <person name="Yi Y."/>
            <person name="Chen J."/>
        </authorList>
    </citation>
    <scope>NUCLEOTIDE SEQUENCE</scope>
    <source>
        <strain evidence="17">Lc1</strain>
    </source>
</reference>
<dbReference type="FunFam" id="3.40.50.1010:FF:000006">
    <property type="entry name" value="rRNA-processing protein UTP23 homolog"/>
    <property type="match status" value="1"/>
</dbReference>
<dbReference type="SMART" id="SM00332">
    <property type="entry name" value="PP2Cc"/>
    <property type="match status" value="1"/>
</dbReference>
<dbReference type="SUPFAM" id="SSF81606">
    <property type="entry name" value="PP2C-like"/>
    <property type="match status" value="1"/>
</dbReference>
<dbReference type="InterPro" id="IPR006984">
    <property type="entry name" value="Fcf1/UTP23"/>
</dbReference>
<dbReference type="SUPFAM" id="SSF53474">
    <property type="entry name" value="alpha/beta-Hydrolases"/>
    <property type="match status" value="1"/>
</dbReference>
<dbReference type="PANTHER" id="PTHR17920">
    <property type="entry name" value="TRANSMEMBRANE AND COILED-COIL DOMAIN-CONTAINING PROTEIN 4 TMCO4"/>
    <property type="match status" value="1"/>
</dbReference>
<evidence type="ECO:0000256" key="5">
    <source>
        <dbReference type="ARBA" id="ARBA00022552"/>
    </source>
</evidence>
<feature type="region of interest" description="Disordered" evidence="14">
    <location>
        <begin position="574"/>
        <end position="1050"/>
    </location>
</feature>
<evidence type="ECO:0000256" key="13">
    <source>
        <dbReference type="SAM" id="Coils"/>
    </source>
</evidence>
<comment type="caution">
    <text evidence="17">The sequence shown here is derived from an EMBL/GenBank/DDBJ whole genome shotgun (WGS) entry which is preliminary data.</text>
</comment>
<feature type="compositionally biased region" description="Basic residues" evidence="14">
    <location>
        <begin position="626"/>
        <end position="635"/>
    </location>
</feature>
<feature type="compositionally biased region" description="Basic and acidic residues" evidence="14">
    <location>
        <begin position="1939"/>
        <end position="1951"/>
    </location>
</feature>
<dbReference type="InterPro" id="IPR036457">
    <property type="entry name" value="PPM-type-like_dom_sf"/>
</dbReference>
<keyword evidence="5" id="KW-0698">rRNA processing</keyword>
<evidence type="ECO:0000256" key="1">
    <source>
        <dbReference type="ARBA" id="ARBA00004141"/>
    </source>
</evidence>
<feature type="compositionally biased region" description="Basic and acidic residues" evidence="14">
    <location>
        <begin position="576"/>
        <end position="594"/>
    </location>
</feature>
<feature type="compositionally biased region" description="Low complexity" evidence="14">
    <location>
        <begin position="691"/>
        <end position="702"/>
    </location>
</feature>
<evidence type="ECO:0000256" key="9">
    <source>
        <dbReference type="ARBA" id="ARBA00023242"/>
    </source>
</evidence>
<feature type="compositionally biased region" description="Low complexity" evidence="14">
    <location>
        <begin position="41"/>
        <end position="52"/>
    </location>
</feature>
<feature type="compositionally biased region" description="Low complexity" evidence="14">
    <location>
        <begin position="15"/>
        <end position="28"/>
    </location>
</feature>
<proteinExistence type="inferred from homology"/>
<feature type="compositionally biased region" description="Polar residues" evidence="14">
    <location>
        <begin position="920"/>
        <end position="936"/>
    </location>
</feature>
<dbReference type="GO" id="GO:0032040">
    <property type="term" value="C:small-subunit processome"/>
    <property type="evidence" value="ECO:0007669"/>
    <property type="project" value="InterPro"/>
</dbReference>
<reference evidence="17" key="2">
    <citation type="submission" date="2020-03" db="EMBL/GenBank/DDBJ databases">
        <authorList>
            <person name="Fu F.-F."/>
            <person name="Chen J."/>
        </authorList>
    </citation>
    <scope>NUCLEOTIDE SEQUENCE</scope>
    <source>
        <strain evidence="17">Lc1</strain>
    </source>
</reference>
<dbReference type="Pfam" id="PF04900">
    <property type="entry name" value="Fcf1"/>
    <property type="match status" value="1"/>
</dbReference>
<dbReference type="GO" id="GO:0016020">
    <property type="term" value="C:membrane"/>
    <property type="evidence" value="ECO:0007669"/>
    <property type="project" value="UniProtKB-SubCell"/>
</dbReference>
<dbReference type="InterPro" id="IPR057776">
    <property type="entry name" value="UTP23_sensor"/>
</dbReference>
<dbReference type="GeneID" id="69017107"/>
<feature type="transmembrane region" description="Helical" evidence="15">
    <location>
        <begin position="1389"/>
        <end position="1413"/>
    </location>
</feature>
<feature type="compositionally biased region" description="Polar residues" evidence="14">
    <location>
        <begin position="1952"/>
        <end position="1962"/>
    </location>
</feature>
<feature type="compositionally biased region" description="Low complexity" evidence="14">
    <location>
        <begin position="727"/>
        <end position="744"/>
    </location>
</feature>
<sequence>MRRLPGPLSATKPFTARPPRVPRTSPSPRTAPWPHPTLVEPSLRPLSTSTPPANDAHHQNQPPQPFRFETGVSLFAKRAPRPFPPPFLSPPSGSFSDPLSTHHRSRDRRARVDGQIILGQTNGDDAVFASDNFICANDGVGAWSTRPRGHAGLWSRLILHYWATAVQQDAANHGSEGGAFTPNPVAYLQTAYEQTLRATSDPNDWQGTTTASGALLHYKTLDGSKQVPQVYVTNLGDCQVMILRPRHEKVIYKTKEQWHWFDCPRQLGTNSPDTPEKNAVMDVVEIQEGDVVLAMSDGVIDNLWEHEIIDSIQNSIQRWENGEAGADRVEGDRTGGANGGMKLAAEELVAAAKKIATDPFAESPFMEHAIEEGLPTEGGKLDDISVVAALDVRRSVFSQLTQLRQGINDDKMRGKRSKQYRKLMNQYALTWGFREPYQCLVDAEMVVDCHNFKYDLLAGLERTLHGKVKPMITQCEIRKLYLRKSEPEMNKIIDFAKTLERRRCGHLPEDYPEPLGTMECLKAVVDPKDNLVNKHRYCVASQSVDVRRMLREIPGVPQIYIKRSVMILEPMATESQEIRTKEERSKFRDGLVRPEKKRKREQDDNDAESENEGQEDDVASADGKAEKKKAKKRGPKGPNPLAVKKSKKAQEEGEKKPKGDVKSAAAGEEVKGDGPSKKKRKRRHKAGAGAGEPAPQGEGSAEQAVGSPESSCWTKYPFITAGSGESATTNNPSPTIATTTTAAADMEESAQKPNGSPASDVTAQKPTAAATTMADKPEFDDFGLPIRRYVPPPPEDDDETTDAQSEPKHPHPEPSKIEKELDANDAHPDTKVNGDKKPNGNGAESDSEDDFRDAQSEQPATAAASGNNSNTPSTPVTSNLDKDEIKDKIAADADREDVEESVATINGDKSTEEKVEQKENGTVTTPSEAKSSSPTQPAADEATAPAAVANAEIKGNGVPTNGVADATKEDEKETQATSETKAKDERPDSPVKLVDKADQPQPKAAEKAAAGGTHTRDTSTASNVVMSEFSHQQLTADKEEEKNDDDGEWQEMPAFAPYDIYDEDNRLVAKEYTEDVDNEKYGYGGLGGAGKGYTRVIMDDDAESATSMDDNTQYLFKDVKSTAMTEDDEEARDAVSQMQATKDLLTEGQRIAYVGLTRLEIHHMVKEAESIEHTRGTKKEVNMSAEATKMWGQKMMIRLYTHMDISSQEQIMVEQLSDHGVVPSDLTPLLMANARVKNPMAEESRSSLSVSSPRTASPRTPLPPSSPALPEDEKPAEAPPPYETYEGEELPAVKTPAQLSTSANIDIDLRWTVLCDLFLLLIADSVYDCRSRILLERVGQSLQIDWLDVRKFEKKVTDALEMQQAAEKENWNEDEHMEHRRKQALKKRYVMMGLATVGGGLVIGLSAGLLAPVIGAGLAAGFTTLGVTGTGTFLGGVGGAAIITSSAAASGSVIGGRAANRRTGAVKTFEYRPLHNNKRVNLIVTVAGWMTGKVDDVRLPFSTVDPIMGDIYSVFWEPEMLRSMGDTINILATEALTQGLQQVLASTILTSLMAALSLPVVLTKLSYLIDNPWSVSQDRAWAAGLILADSLIDRNLGTRPITLVGYSLGARVIFSCLLELARKGAYGLVQNVYLFGSPLIIKKDEWLRARTVVPGRFVNGYSTNDWILAYLFRLTSGGPRKVAGLAKIEEVPFIENFDVTEIVKGHMEYRQAMPRLLRECGWLVESDEFTEIEDPDPENHQERQRELINEIEEARKELEKEGQKKKSRFSLFGRGKKADKEKWEIYEDMAKEGKQTPSRTEDKEGNNHGVLFDIDAIRAEVAKEKNKPAEDPEEFQVKELKSTLPPMKLDLNSSNSSLNPRDSLRETKSAYAVPGRASYETSGSYGYTPERTPTFHSSQTFPAMQRAPSPYHAALSPQEDIQMTFDDSFHDPPPAPRPPPKDDPPPTRPEMKTTQSVPTIASNPWADIDDDDDFGKEKDISMTFA</sequence>
<dbReference type="FunFam" id="3.60.40.10:FF:000118">
    <property type="entry name" value="Phosphatase 2C-like domain-containing protein"/>
    <property type="match status" value="1"/>
</dbReference>
<comment type="function">
    <text evidence="10">Involved in rRNA-processing and ribosome biogenesis.</text>
</comment>
<feature type="compositionally biased region" description="Basic and acidic residues" evidence="14">
    <location>
        <begin position="648"/>
        <end position="661"/>
    </location>
</feature>
<evidence type="ECO:0000313" key="17">
    <source>
        <dbReference type="EMBL" id="KAF3812288.1"/>
    </source>
</evidence>
<feature type="compositionally biased region" description="Basic and acidic residues" evidence="14">
    <location>
        <begin position="1975"/>
        <end position="1985"/>
    </location>
</feature>
<comment type="similarity">
    <text evidence="3">Belongs to the TMCO4 family.</text>
</comment>
<comment type="similarity">
    <text evidence="11">Belongs to the UTP23/FCF1 family. UTP23 subfamily.</text>
</comment>
<dbReference type="Pfam" id="PF05277">
    <property type="entry name" value="DUF726"/>
    <property type="match status" value="1"/>
</dbReference>
<feature type="compositionally biased region" description="Basic and acidic residues" evidence="14">
    <location>
        <begin position="909"/>
        <end position="919"/>
    </location>
</feature>
<protein>
    <recommendedName>
        <fullName evidence="12">U three protein 23</fullName>
    </recommendedName>
</protein>
<feature type="region of interest" description="Disordered" evidence="14">
    <location>
        <begin position="1822"/>
        <end position="1985"/>
    </location>
</feature>
<feature type="compositionally biased region" description="Low complexity" evidence="14">
    <location>
        <begin position="999"/>
        <end position="1010"/>
    </location>
</feature>
<feature type="compositionally biased region" description="Low complexity" evidence="14">
    <location>
        <begin position="1246"/>
        <end position="1258"/>
    </location>
</feature>
<feature type="region of interest" description="Disordered" evidence="14">
    <location>
        <begin position="79"/>
        <end position="108"/>
    </location>
</feature>
<dbReference type="CDD" id="cd09865">
    <property type="entry name" value="PIN_ScUtp23p-like"/>
    <property type="match status" value="1"/>
</dbReference>
<dbReference type="SUPFAM" id="SSF88723">
    <property type="entry name" value="PIN domain-like"/>
    <property type="match status" value="1"/>
</dbReference>
<dbReference type="Proteomes" id="UP000613401">
    <property type="component" value="Unassembled WGS sequence"/>
</dbReference>
<keyword evidence="13" id="KW-0175">Coiled coil</keyword>
<evidence type="ECO:0000259" key="16">
    <source>
        <dbReference type="PROSITE" id="PS51746"/>
    </source>
</evidence>
<dbReference type="PROSITE" id="PS51746">
    <property type="entry name" value="PPM_2"/>
    <property type="match status" value="1"/>
</dbReference>
<dbReference type="Pfam" id="PF24779">
    <property type="entry name" value="UTP23_sensor"/>
    <property type="match status" value="1"/>
</dbReference>
<dbReference type="InterPro" id="IPR001932">
    <property type="entry name" value="PPM-type_phosphatase-like_dom"/>
</dbReference>
<evidence type="ECO:0000256" key="2">
    <source>
        <dbReference type="ARBA" id="ARBA00004604"/>
    </source>
</evidence>
<keyword evidence="8 15" id="KW-0472">Membrane</keyword>
<feature type="region of interest" description="Disordered" evidence="14">
    <location>
        <begin position="1"/>
        <end position="67"/>
    </location>
</feature>
<keyword evidence="9" id="KW-0539">Nucleus</keyword>
<feature type="compositionally biased region" description="Low complexity" evidence="14">
    <location>
        <begin position="90"/>
        <end position="99"/>
    </location>
</feature>
<feature type="coiled-coil region" evidence="13">
    <location>
        <begin position="1737"/>
        <end position="1768"/>
    </location>
</feature>
<evidence type="ECO:0000256" key="6">
    <source>
        <dbReference type="ARBA" id="ARBA00022692"/>
    </source>
</evidence>
<dbReference type="InterPro" id="IPR029060">
    <property type="entry name" value="PIN-like_dom_sf"/>
</dbReference>
<dbReference type="Gene3D" id="3.60.40.10">
    <property type="entry name" value="PPM-type phosphatase domain"/>
    <property type="match status" value="1"/>
</dbReference>
<dbReference type="InterPro" id="IPR007941">
    <property type="entry name" value="DUF726"/>
</dbReference>
<evidence type="ECO:0000256" key="4">
    <source>
        <dbReference type="ARBA" id="ARBA00022517"/>
    </source>
</evidence>
<keyword evidence="4" id="KW-0690">Ribosome biogenesis</keyword>
<dbReference type="Gene3D" id="3.40.50.1010">
    <property type="entry name" value="5'-nuclease"/>
    <property type="match status" value="1"/>
</dbReference>
<feature type="region of interest" description="Disordered" evidence="14">
    <location>
        <begin position="1240"/>
        <end position="1284"/>
    </location>
</feature>
<gene>
    <name evidence="17" type="ORF">GCG54_00009974</name>
</gene>
<evidence type="ECO:0000256" key="8">
    <source>
        <dbReference type="ARBA" id="ARBA00023136"/>
    </source>
</evidence>
<dbReference type="RefSeq" id="XP_045271447.1">
    <property type="nucleotide sequence ID" value="XM_045409910.1"/>
</dbReference>
<dbReference type="PANTHER" id="PTHR17920:SF3">
    <property type="entry name" value="TRANSMEMBRANE AND COILED-COIL DOMAIN-CONTAINING PROTEIN 4"/>
    <property type="match status" value="1"/>
</dbReference>
<accession>A0A8H4CYA1</accession>
<dbReference type="EMBL" id="WVTB01000001">
    <property type="protein sequence ID" value="KAF3812288.1"/>
    <property type="molecule type" value="Genomic_DNA"/>
</dbReference>
<feature type="domain" description="PPM-type phosphatase" evidence="16">
    <location>
        <begin position="109"/>
        <end position="391"/>
    </location>
</feature>
<evidence type="ECO:0000256" key="11">
    <source>
        <dbReference type="ARBA" id="ARBA00038503"/>
    </source>
</evidence>
<feature type="compositionally biased region" description="Low complexity" evidence="14">
    <location>
        <begin position="938"/>
        <end position="951"/>
    </location>
</feature>
<feature type="compositionally biased region" description="Acidic residues" evidence="14">
    <location>
        <begin position="603"/>
        <end position="619"/>
    </location>
</feature>
<feature type="compositionally biased region" description="Basic and acidic residues" evidence="14">
    <location>
        <begin position="966"/>
        <end position="998"/>
    </location>
</feature>
<name>A0A8H4CYA1_COLGL</name>
<feature type="compositionally biased region" description="Basic residues" evidence="14">
    <location>
        <begin position="677"/>
        <end position="686"/>
    </location>
</feature>
<feature type="compositionally biased region" description="Basic and acidic residues" evidence="14">
    <location>
        <begin position="1822"/>
        <end position="1841"/>
    </location>
</feature>
<feature type="compositionally biased region" description="Low complexity" evidence="14">
    <location>
        <begin position="859"/>
        <end position="879"/>
    </location>
</feature>
<keyword evidence="18" id="KW-1185">Reference proteome</keyword>
<feature type="compositionally biased region" description="Basic and acidic residues" evidence="14">
    <location>
        <begin position="880"/>
        <end position="893"/>
    </location>
</feature>
<dbReference type="GO" id="GO:0006364">
    <property type="term" value="P:rRNA processing"/>
    <property type="evidence" value="ECO:0007669"/>
    <property type="project" value="UniProtKB-KW"/>
</dbReference>